<dbReference type="InterPro" id="IPR051404">
    <property type="entry name" value="TA_system_antitoxin"/>
</dbReference>
<dbReference type="SUPFAM" id="SSF47598">
    <property type="entry name" value="Ribbon-helix-helix"/>
    <property type="match status" value="1"/>
</dbReference>
<dbReference type="AlphaFoldDB" id="A0A450SW47"/>
<feature type="domain" description="HicB-like antitoxin of toxin-antitoxin system" evidence="1">
    <location>
        <begin position="16"/>
        <end position="70"/>
    </location>
</feature>
<gene>
    <name evidence="2" type="ORF">BECKDK2373C_GA0170839_106412</name>
</gene>
<dbReference type="PANTHER" id="PTHR34504">
    <property type="entry name" value="ANTITOXIN HICB"/>
    <property type="match status" value="1"/>
</dbReference>
<evidence type="ECO:0000259" key="1">
    <source>
        <dbReference type="Pfam" id="PF15919"/>
    </source>
</evidence>
<name>A0A450SW47_9GAMM</name>
<dbReference type="GO" id="GO:0006355">
    <property type="term" value="P:regulation of DNA-templated transcription"/>
    <property type="evidence" value="ECO:0007669"/>
    <property type="project" value="InterPro"/>
</dbReference>
<sequence length="175" mass="19098">MKQSMNYSLVLRPLMEDEGGGWLVSFPDLPGCLSDGETPEEALANGKDALSAWLRAAEETGREIPHPGEMPSGKFTTRVPRTLHACLAARARQEGVSMNALVSTLSCAEHGPRGRIGAVAIRSPLFCRAKNKKLITKTTMYPQEGYKVRGNLTRPVAATKPCYRPWHWVPASLPG</sequence>
<evidence type="ECO:0000313" key="2">
    <source>
        <dbReference type="EMBL" id="VFJ58281.1"/>
    </source>
</evidence>
<organism evidence="2">
    <name type="scientific">Candidatus Kentrum sp. DK</name>
    <dbReference type="NCBI Taxonomy" id="2126562"/>
    <lineage>
        <taxon>Bacteria</taxon>
        <taxon>Pseudomonadati</taxon>
        <taxon>Pseudomonadota</taxon>
        <taxon>Gammaproteobacteria</taxon>
        <taxon>Candidatus Kentrum</taxon>
    </lineage>
</organism>
<dbReference type="PANTHER" id="PTHR34504:SF2">
    <property type="entry name" value="UPF0150 PROTEIN SSL0259"/>
    <property type="match status" value="1"/>
</dbReference>
<dbReference type="Pfam" id="PF15919">
    <property type="entry name" value="HicB_lk_antitox"/>
    <property type="match status" value="1"/>
</dbReference>
<protein>
    <submittedName>
        <fullName evidence="2">Predicted nuclease of the RNAse H fold, HicB family</fullName>
    </submittedName>
</protein>
<dbReference type="InterPro" id="IPR035069">
    <property type="entry name" value="TTHA1013/TTHA0281-like"/>
</dbReference>
<dbReference type="InterPro" id="IPR031807">
    <property type="entry name" value="HicB-like"/>
</dbReference>
<reference evidence="2" key="1">
    <citation type="submission" date="2019-02" db="EMBL/GenBank/DDBJ databases">
        <authorList>
            <person name="Gruber-Vodicka R. H."/>
            <person name="Seah K. B. B."/>
        </authorList>
    </citation>
    <scope>NUCLEOTIDE SEQUENCE</scope>
    <source>
        <strain evidence="2">BECK_DK161</strain>
    </source>
</reference>
<dbReference type="InterPro" id="IPR010985">
    <property type="entry name" value="Ribbon_hlx_hlx"/>
</dbReference>
<accession>A0A450SW47</accession>
<dbReference type="Gene3D" id="3.30.160.250">
    <property type="match status" value="1"/>
</dbReference>
<dbReference type="EMBL" id="CAADEY010000064">
    <property type="protein sequence ID" value="VFJ58281.1"/>
    <property type="molecule type" value="Genomic_DNA"/>
</dbReference>
<proteinExistence type="predicted"/>
<dbReference type="SUPFAM" id="SSF143100">
    <property type="entry name" value="TTHA1013/TTHA0281-like"/>
    <property type="match status" value="1"/>
</dbReference>